<dbReference type="PANTHER" id="PTHR43103:SF6">
    <property type="entry name" value="PUTATIVE-RELATED"/>
    <property type="match status" value="1"/>
</dbReference>
<gene>
    <name evidence="1" type="ORF">AHOG_21705</name>
</gene>
<organism evidence="1 2">
    <name type="scientific">Actinoalloteichus hoggarensis</name>
    <dbReference type="NCBI Taxonomy" id="1470176"/>
    <lineage>
        <taxon>Bacteria</taxon>
        <taxon>Bacillati</taxon>
        <taxon>Actinomycetota</taxon>
        <taxon>Actinomycetes</taxon>
        <taxon>Pseudonocardiales</taxon>
        <taxon>Pseudonocardiaceae</taxon>
        <taxon>Actinoalloteichus</taxon>
    </lineage>
</organism>
<sequence length="295" mass="31901">MRVLVTGGSGRLGRSVLAALAEAGHEPVCVDLVRPSFEQVPYESFAVDLLDTGECYSVIGRYRPDAVVHLAAVPVPFLRTDVATFRTNTQMVFNVCQAATELGVGTVLAASSPTVIGYGNPAGWQADYLPLDEAHPTRPWHAYGLSKVVAEETIQAFARRWPDRIACHAFRPCFVVSPEEWDGAPTQTGDTILDRLNRPELAAVSLFNYLDARDAGDFVAALLAKAHDIPPGEVFFVSAPDAMAREPLSELLVAHAGVSAEQAAGLTGSSPAFDSTKAERLLGWRAKRSWRTELR</sequence>
<dbReference type="EMBL" id="CP022521">
    <property type="protein sequence ID" value="ASO21957.1"/>
    <property type="molecule type" value="Genomic_DNA"/>
</dbReference>
<dbReference type="SUPFAM" id="SSF51735">
    <property type="entry name" value="NAD(P)-binding Rossmann-fold domains"/>
    <property type="match status" value="1"/>
</dbReference>
<name>A0A221W9D9_9PSEU</name>
<dbReference type="Proteomes" id="UP000204221">
    <property type="component" value="Chromosome"/>
</dbReference>
<evidence type="ECO:0000313" key="1">
    <source>
        <dbReference type="EMBL" id="ASO21957.1"/>
    </source>
</evidence>
<dbReference type="InterPro" id="IPR036291">
    <property type="entry name" value="NAD(P)-bd_dom_sf"/>
</dbReference>
<evidence type="ECO:0000313" key="2">
    <source>
        <dbReference type="Proteomes" id="UP000204221"/>
    </source>
</evidence>
<dbReference type="RefSeq" id="WP_093943011.1">
    <property type="nucleotide sequence ID" value="NZ_CP022521.1"/>
</dbReference>
<accession>A0A221W9D9</accession>
<dbReference type="PANTHER" id="PTHR43103">
    <property type="entry name" value="NUCLEOSIDE-DIPHOSPHATE-SUGAR EPIMERASE"/>
    <property type="match status" value="1"/>
</dbReference>
<dbReference type="OrthoDB" id="5723970at2"/>
<dbReference type="Gene3D" id="3.40.50.720">
    <property type="entry name" value="NAD(P)-binding Rossmann-like Domain"/>
    <property type="match status" value="1"/>
</dbReference>
<dbReference type="KEGG" id="ahg:AHOG_21705"/>
<reference evidence="1 2" key="1">
    <citation type="submission" date="2017-07" db="EMBL/GenBank/DDBJ databases">
        <title>Complete genome sequence of Actinoalloteichus hoggarensis DSM 45943, type strain of Actinoalloteichus hoggarensis.</title>
        <authorList>
            <person name="Ruckert C."/>
            <person name="Nouioui I."/>
            <person name="Willmese J."/>
            <person name="van Wezel G."/>
            <person name="Klenk H.-P."/>
            <person name="Kalinowski J."/>
            <person name="Zotchev S.B."/>
        </authorList>
    </citation>
    <scope>NUCLEOTIDE SEQUENCE [LARGE SCALE GENOMIC DNA]</scope>
    <source>
        <strain evidence="1 2">DSM 45943</strain>
    </source>
</reference>
<keyword evidence="2" id="KW-1185">Reference proteome</keyword>
<dbReference type="AlphaFoldDB" id="A0A221W9D9"/>
<protein>
    <submittedName>
        <fullName evidence="1">UDP-galactose-4-epimerase</fullName>
    </submittedName>
</protein>
<dbReference type="Pfam" id="PF01370">
    <property type="entry name" value="Epimerase"/>
    <property type="match status" value="1"/>
</dbReference>
<dbReference type="InterPro" id="IPR001509">
    <property type="entry name" value="Epimerase_deHydtase"/>
</dbReference>
<proteinExistence type="predicted"/>